<dbReference type="Gene3D" id="3.40.50.920">
    <property type="match status" value="1"/>
</dbReference>
<dbReference type="SUPFAM" id="SSF52922">
    <property type="entry name" value="TK C-terminal domain-like"/>
    <property type="match status" value="1"/>
</dbReference>
<keyword evidence="16" id="KW-1185">Reference proteome</keyword>
<dbReference type="SMART" id="SM00861">
    <property type="entry name" value="Transket_pyr"/>
    <property type="match status" value="1"/>
</dbReference>
<dbReference type="Pfam" id="PF02780">
    <property type="entry name" value="Transketolase_C"/>
    <property type="match status" value="1"/>
</dbReference>
<evidence type="ECO:0000256" key="5">
    <source>
        <dbReference type="ARBA" id="ARBA00001964"/>
    </source>
</evidence>
<dbReference type="PANTHER" id="PTHR43195:SF1">
    <property type="entry name" value="FI06132P-RELATED"/>
    <property type="match status" value="1"/>
</dbReference>
<dbReference type="SUPFAM" id="SSF52518">
    <property type="entry name" value="Thiamin diphosphate-binding fold (THDP-binding)"/>
    <property type="match status" value="2"/>
</dbReference>
<comment type="similarity">
    <text evidence="6">Belongs to the transketolase family.</text>
</comment>
<dbReference type="PROSITE" id="PS00802">
    <property type="entry name" value="TRANSKETOLASE_2"/>
    <property type="match status" value="1"/>
</dbReference>
<keyword evidence="10" id="KW-0479">Metal-binding</keyword>
<dbReference type="Gene3D" id="3.40.50.970">
    <property type="match status" value="2"/>
</dbReference>
<dbReference type="InterPro" id="IPR005474">
    <property type="entry name" value="Transketolase_N"/>
</dbReference>
<keyword evidence="13" id="KW-0786">Thiamine pyrophosphate</keyword>
<dbReference type="Pfam" id="PF02779">
    <property type="entry name" value="Transket_pyr"/>
    <property type="match status" value="1"/>
</dbReference>
<organism evidence="15 16">
    <name type="scientific">Orchesella dallaii</name>
    <dbReference type="NCBI Taxonomy" id="48710"/>
    <lineage>
        <taxon>Eukaryota</taxon>
        <taxon>Metazoa</taxon>
        <taxon>Ecdysozoa</taxon>
        <taxon>Arthropoda</taxon>
        <taxon>Hexapoda</taxon>
        <taxon>Collembola</taxon>
        <taxon>Entomobryomorpha</taxon>
        <taxon>Entomobryoidea</taxon>
        <taxon>Orchesellidae</taxon>
        <taxon>Orchesellinae</taxon>
        <taxon>Orchesella</taxon>
    </lineage>
</organism>
<dbReference type="InterPro" id="IPR005475">
    <property type="entry name" value="Transketolase-like_Pyr-bd"/>
</dbReference>
<dbReference type="InterPro" id="IPR020826">
    <property type="entry name" value="Transketolase_BS"/>
</dbReference>
<reference evidence="15 16" key="1">
    <citation type="submission" date="2024-08" db="EMBL/GenBank/DDBJ databases">
        <authorList>
            <person name="Cucini C."/>
            <person name="Frati F."/>
        </authorList>
    </citation>
    <scope>NUCLEOTIDE SEQUENCE [LARGE SCALE GENOMIC DNA]</scope>
</reference>
<dbReference type="CDD" id="cd07033">
    <property type="entry name" value="TPP_PYR_DXS_TK_like"/>
    <property type="match status" value="1"/>
</dbReference>
<evidence type="ECO:0000256" key="3">
    <source>
        <dbReference type="ARBA" id="ARBA00001941"/>
    </source>
</evidence>
<dbReference type="Pfam" id="PF00456">
    <property type="entry name" value="Transketolase_N"/>
    <property type="match status" value="1"/>
</dbReference>
<protein>
    <recommendedName>
        <fullName evidence="8">transketolase</fullName>
        <ecNumber evidence="8">2.2.1.1</ecNumber>
    </recommendedName>
</protein>
<keyword evidence="9" id="KW-0808">Transferase</keyword>
<dbReference type="InterPro" id="IPR029061">
    <property type="entry name" value="THDP-binding"/>
</dbReference>
<dbReference type="EC" id="2.2.1.1" evidence="8"/>
<evidence type="ECO:0000256" key="10">
    <source>
        <dbReference type="ARBA" id="ARBA00022723"/>
    </source>
</evidence>
<evidence type="ECO:0000259" key="14">
    <source>
        <dbReference type="SMART" id="SM00861"/>
    </source>
</evidence>
<comment type="subunit">
    <text evidence="7">Homodimer.</text>
</comment>
<dbReference type="PANTHER" id="PTHR43195">
    <property type="entry name" value="TRANSKETOLASE"/>
    <property type="match status" value="1"/>
</dbReference>
<evidence type="ECO:0000313" key="15">
    <source>
        <dbReference type="EMBL" id="CAL8082472.1"/>
    </source>
</evidence>
<dbReference type="Proteomes" id="UP001642540">
    <property type="component" value="Unassembled WGS sequence"/>
</dbReference>
<comment type="cofactor">
    <cofactor evidence="4">
        <name>Mg(2+)</name>
        <dbReference type="ChEBI" id="CHEBI:18420"/>
    </cofactor>
</comment>
<evidence type="ECO:0000256" key="9">
    <source>
        <dbReference type="ARBA" id="ARBA00022679"/>
    </source>
</evidence>
<feature type="domain" description="Transketolase-like pyrimidine-binding" evidence="14">
    <location>
        <begin position="276"/>
        <end position="440"/>
    </location>
</feature>
<dbReference type="InterPro" id="IPR009014">
    <property type="entry name" value="Transketo_C/PFOR_II"/>
</dbReference>
<accession>A0ABP1PYA9</accession>
<gene>
    <name evidence="15" type="ORF">ODALV1_LOCUS5218</name>
</gene>
<keyword evidence="11" id="KW-0106">Calcium</keyword>
<dbReference type="InterPro" id="IPR033248">
    <property type="entry name" value="Transketolase_C"/>
</dbReference>
<keyword evidence="12" id="KW-0460">Magnesium</keyword>
<evidence type="ECO:0000313" key="16">
    <source>
        <dbReference type="Proteomes" id="UP001642540"/>
    </source>
</evidence>
<evidence type="ECO:0000256" key="4">
    <source>
        <dbReference type="ARBA" id="ARBA00001946"/>
    </source>
</evidence>
<dbReference type="CDD" id="cd02012">
    <property type="entry name" value="TPP_TK"/>
    <property type="match status" value="1"/>
</dbReference>
<evidence type="ECO:0000256" key="2">
    <source>
        <dbReference type="ARBA" id="ARBA00001936"/>
    </source>
</evidence>
<name>A0ABP1PYA9_9HEXA</name>
<dbReference type="InterPro" id="IPR051424">
    <property type="entry name" value="Transketolase-like"/>
</dbReference>
<evidence type="ECO:0000256" key="12">
    <source>
        <dbReference type="ARBA" id="ARBA00022842"/>
    </source>
</evidence>
<sequence>MAEVMSVLFFQTMRYKVQTPKDPSNDRFILSKGHAAPILYAAWAEAGLFPVSDLNNLRKIDSDLEGHPTPRLNFVDVATGSLGQGLSVAAGMAYVGKYIDNAPYRVYCLMGDGESAEGSLWEAMHFASKYNLDNLVAIFDVNRLGQSEATALQHNMDVYRKRLEAFGFNALVVDGHDVEELCKAFHEASETKGRPTAIIAKTFKGRNFPSIEDQDNWHGKPLADKSAATLEHLKALLKNNGPTQLIPSKPVVEVPPVNITDVKLASPPAYKLGELVATRLAYGTALQKLAAANSRVIALDGDTKNSTFSDKVLKNTPKQYIECYIAEQNLVGVAIGVACRDRAITFASTFACFFSRAFDQIRMGAISQTNLNCCGSHAGVSIGEDGPSQMGLEDIALFRSVAGSTVFYPSDAVSAERAVELAANTKGICFIRTSRPNTPVLYENDAVFQVGKARVVRESPTDKVLLIGAGITLHEAVTAATELAKSGINARVIDPFTIKPLDRAIIEHAKAVGGKVVTVEDHYPEGGIGEAVASLLSELPNAVVKKLAVTEIPRSGPPAVLIEKYGIGASSIVKAAKELLSK</sequence>
<comment type="cofactor">
    <cofactor evidence="1">
        <name>Ca(2+)</name>
        <dbReference type="ChEBI" id="CHEBI:29108"/>
    </cofactor>
</comment>
<evidence type="ECO:0000256" key="7">
    <source>
        <dbReference type="ARBA" id="ARBA00011738"/>
    </source>
</evidence>
<comment type="cofactor">
    <cofactor evidence="2">
        <name>Mn(2+)</name>
        <dbReference type="ChEBI" id="CHEBI:29035"/>
    </cofactor>
</comment>
<comment type="cofactor">
    <cofactor evidence="5">
        <name>thiamine diphosphate</name>
        <dbReference type="ChEBI" id="CHEBI:58937"/>
    </cofactor>
</comment>
<dbReference type="EMBL" id="CAXLJM020000015">
    <property type="protein sequence ID" value="CAL8082472.1"/>
    <property type="molecule type" value="Genomic_DNA"/>
</dbReference>
<evidence type="ECO:0000256" key="1">
    <source>
        <dbReference type="ARBA" id="ARBA00001913"/>
    </source>
</evidence>
<evidence type="ECO:0000256" key="11">
    <source>
        <dbReference type="ARBA" id="ARBA00022837"/>
    </source>
</evidence>
<evidence type="ECO:0000256" key="13">
    <source>
        <dbReference type="ARBA" id="ARBA00023052"/>
    </source>
</evidence>
<dbReference type="NCBIfam" id="NF004559">
    <property type="entry name" value="PRK05899.2-5"/>
    <property type="match status" value="1"/>
</dbReference>
<evidence type="ECO:0000256" key="6">
    <source>
        <dbReference type="ARBA" id="ARBA00007131"/>
    </source>
</evidence>
<comment type="cofactor">
    <cofactor evidence="3">
        <name>Co(2+)</name>
        <dbReference type="ChEBI" id="CHEBI:48828"/>
    </cofactor>
</comment>
<comment type="caution">
    <text evidence="15">The sequence shown here is derived from an EMBL/GenBank/DDBJ whole genome shotgun (WGS) entry which is preliminary data.</text>
</comment>
<evidence type="ECO:0000256" key="8">
    <source>
        <dbReference type="ARBA" id="ARBA00013152"/>
    </source>
</evidence>
<proteinExistence type="inferred from homology"/>